<keyword evidence="2" id="KW-0812">Transmembrane</keyword>
<keyword evidence="2" id="KW-0472">Membrane</keyword>
<evidence type="ECO:0000256" key="2">
    <source>
        <dbReference type="SAM" id="Phobius"/>
    </source>
</evidence>
<sequence>MMRRMLGVTLMDRRSNSWLHERLKMRDARMVATRRKWFFAKKIVTGGETWAKKIVEWRPWEKKRSVGRPRARWRDDFRSVLGENWSTVARNNKELFKSTMIQQSLFDYSDDPRKDKLIEELTILEKECRKKLANIGDCPKLNHWPVILLAVAVVILLLTNTISIIYIWHLRRKLLATNGKESALPTDIGKTHRVVLNPHPETLVVPKTEKAKIPRQRKIRKPEVLTSAHRDYIVKRKVEVAQEKEENITIEKVYYDEKLNEIYDIGTDVDLMEEASEKASAQGKTNKSSAPQDVKAPEEKKSTKMVYVRGINIDEKVLTNLRYADDIVLFSSPTTELSSMLNDLERSRQEDRPQDERQEDAVNEKPLQRPRQSHPGGSKRAGWAAFNSIKEVTSQLKDPKLRAHIFEASIIPAIS</sequence>
<keyword evidence="4" id="KW-1185">Reference proteome</keyword>
<evidence type="ECO:0000313" key="4">
    <source>
        <dbReference type="Proteomes" id="UP000835052"/>
    </source>
</evidence>
<gene>
    <name evidence="3" type="ORF">CAUJ_LOCUS11903</name>
</gene>
<protein>
    <recommendedName>
        <fullName evidence="5">Reverse transcriptase domain-containing protein</fullName>
    </recommendedName>
</protein>
<comment type="caution">
    <text evidence="3">The sequence shown here is derived from an EMBL/GenBank/DDBJ whole genome shotgun (WGS) entry which is preliminary data.</text>
</comment>
<name>A0A8S1HJX3_9PELO</name>
<feature type="region of interest" description="Disordered" evidence="1">
    <location>
        <begin position="338"/>
        <end position="383"/>
    </location>
</feature>
<feature type="transmembrane region" description="Helical" evidence="2">
    <location>
        <begin position="146"/>
        <end position="168"/>
    </location>
</feature>
<feature type="compositionally biased region" description="Polar residues" evidence="1">
    <location>
        <begin position="282"/>
        <end position="291"/>
    </location>
</feature>
<reference evidence="3" key="1">
    <citation type="submission" date="2020-10" db="EMBL/GenBank/DDBJ databases">
        <authorList>
            <person name="Kikuchi T."/>
        </authorList>
    </citation>
    <scope>NUCLEOTIDE SEQUENCE</scope>
    <source>
        <strain evidence="3">NKZ352</strain>
    </source>
</reference>
<accession>A0A8S1HJX3</accession>
<organism evidence="3 4">
    <name type="scientific">Caenorhabditis auriculariae</name>
    <dbReference type="NCBI Taxonomy" id="2777116"/>
    <lineage>
        <taxon>Eukaryota</taxon>
        <taxon>Metazoa</taxon>
        <taxon>Ecdysozoa</taxon>
        <taxon>Nematoda</taxon>
        <taxon>Chromadorea</taxon>
        <taxon>Rhabditida</taxon>
        <taxon>Rhabditina</taxon>
        <taxon>Rhabditomorpha</taxon>
        <taxon>Rhabditoidea</taxon>
        <taxon>Rhabditidae</taxon>
        <taxon>Peloderinae</taxon>
        <taxon>Caenorhabditis</taxon>
    </lineage>
</organism>
<dbReference type="Proteomes" id="UP000835052">
    <property type="component" value="Unassembled WGS sequence"/>
</dbReference>
<dbReference type="OrthoDB" id="5848624at2759"/>
<feature type="compositionally biased region" description="Basic and acidic residues" evidence="1">
    <location>
        <begin position="343"/>
        <end position="367"/>
    </location>
</feature>
<evidence type="ECO:0000256" key="1">
    <source>
        <dbReference type="SAM" id="MobiDB-lite"/>
    </source>
</evidence>
<evidence type="ECO:0000313" key="3">
    <source>
        <dbReference type="EMBL" id="CAD6195986.1"/>
    </source>
</evidence>
<dbReference type="EMBL" id="CAJGYM010000064">
    <property type="protein sequence ID" value="CAD6195986.1"/>
    <property type="molecule type" value="Genomic_DNA"/>
</dbReference>
<dbReference type="AlphaFoldDB" id="A0A8S1HJX3"/>
<evidence type="ECO:0008006" key="5">
    <source>
        <dbReference type="Google" id="ProtNLM"/>
    </source>
</evidence>
<proteinExistence type="predicted"/>
<feature type="region of interest" description="Disordered" evidence="1">
    <location>
        <begin position="275"/>
        <end position="301"/>
    </location>
</feature>
<keyword evidence="2" id="KW-1133">Transmembrane helix</keyword>